<keyword evidence="5 11" id="KW-0545">Nucleotide biosynthesis</keyword>
<dbReference type="RefSeq" id="WP_184114491.1">
    <property type="nucleotide sequence ID" value="NZ_JACHNY010000004.1"/>
</dbReference>
<comment type="similarity">
    <text evidence="1 11">Belongs to the thymidylate kinase family.</text>
</comment>
<organism evidence="13 14">
    <name type="scientific">Sphingomonas abaci</name>
    <dbReference type="NCBI Taxonomy" id="237611"/>
    <lineage>
        <taxon>Bacteria</taxon>
        <taxon>Pseudomonadati</taxon>
        <taxon>Pseudomonadota</taxon>
        <taxon>Alphaproteobacteria</taxon>
        <taxon>Sphingomonadales</taxon>
        <taxon>Sphingomonadaceae</taxon>
        <taxon>Sphingomonas</taxon>
    </lineage>
</organism>
<dbReference type="GO" id="GO:0005829">
    <property type="term" value="C:cytosol"/>
    <property type="evidence" value="ECO:0007669"/>
    <property type="project" value="TreeGrafter"/>
</dbReference>
<gene>
    <name evidence="11" type="primary">tmk</name>
    <name evidence="13" type="ORF">GGQ96_002189</name>
</gene>
<keyword evidence="14" id="KW-1185">Reference proteome</keyword>
<dbReference type="Gene3D" id="3.40.50.300">
    <property type="entry name" value="P-loop containing nucleotide triphosphate hydrolases"/>
    <property type="match status" value="1"/>
</dbReference>
<evidence type="ECO:0000313" key="13">
    <source>
        <dbReference type="EMBL" id="MBB4618053.1"/>
    </source>
</evidence>
<comment type="caution">
    <text evidence="13">The sequence shown here is derived from an EMBL/GenBank/DDBJ whole genome shotgun (WGS) entry which is preliminary data.</text>
</comment>
<dbReference type="CDD" id="cd01672">
    <property type="entry name" value="TMPK"/>
    <property type="match status" value="1"/>
</dbReference>
<feature type="domain" description="Thymidylate kinase-like" evidence="12">
    <location>
        <begin position="8"/>
        <end position="187"/>
    </location>
</feature>
<dbReference type="SUPFAM" id="SSF52540">
    <property type="entry name" value="P-loop containing nucleoside triphosphate hydrolases"/>
    <property type="match status" value="1"/>
</dbReference>
<dbReference type="Pfam" id="PF02223">
    <property type="entry name" value="Thymidylate_kin"/>
    <property type="match status" value="1"/>
</dbReference>
<dbReference type="InterPro" id="IPR027417">
    <property type="entry name" value="P-loop_NTPase"/>
</dbReference>
<protein>
    <recommendedName>
        <fullName evidence="3 11">Thymidylate kinase</fullName>
        <ecNumber evidence="2 11">2.7.4.9</ecNumber>
    </recommendedName>
    <alternativeName>
        <fullName evidence="9 11">dTMP kinase</fullName>
    </alternativeName>
</protein>
<dbReference type="EMBL" id="JACHNY010000004">
    <property type="protein sequence ID" value="MBB4618053.1"/>
    <property type="molecule type" value="Genomic_DNA"/>
</dbReference>
<evidence type="ECO:0000256" key="9">
    <source>
        <dbReference type="ARBA" id="ARBA00029962"/>
    </source>
</evidence>
<evidence type="ECO:0000259" key="12">
    <source>
        <dbReference type="Pfam" id="PF02223"/>
    </source>
</evidence>
<comment type="caution">
    <text evidence="11">Lacks conserved residue(s) required for the propagation of feature annotation.</text>
</comment>
<comment type="function">
    <text evidence="11">Phosphorylation of dTMP to form dTDP in both de novo and salvage pathways of dTTP synthesis.</text>
</comment>
<dbReference type="PANTHER" id="PTHR10344:SF4">
    <property type="entry name" value="UMP-CMP KINASE 2, MITOCHONDRIAL"/>
    <property type="match status" value="1"/>
</dbReference>
<comment type="catalytic activity">
    <reaction evidence="10 11">
        <text>dTMP + ATP = dTDP + ADP</text>
        <dbReference type="Rhea" id="RHEA:13517"/>
        <dbReference type="ChEBI" id="CHEBI:30616"/>
        <dbReference type="ChEBI" id="CHEBI:58369"/>
        <dbReference type="ChEBI" id="CHEBI:63528"/>
        <dbReference type="ChEBI" id="CHEBI:456216"/>
        <dbReference type="EC" id="2.7.4.9"/>
    </reaction>
</comment>
<keyword evidence="4 11" id="KW-0808">Transferase</keyword>
<dbReference type="HAMAP" id="MF_00165">
    <property type="entry name" value="Thymidylate_kinase"/>
    <property type="match status" value="1"/>
</dbReference>
<evidence type="ECO:0000313" key="14">
    <source>
        <dbReference type="Proteomes" id="UP000574769"/>
    </source>
</evidence>
<evidence type="ECO:0000256" key="10">
    <source>
        <dbReference type="ARBA" id="ARBA00048743"/>
    </source>
</evidence>
<evidence type="ECO:0000256" key="1">
    <source>
        <dbReference type="ARBA" id="ARBA00009776"/>
    </source>
</evidence>
<dbReference type="GO" id="GO:0006227">
    <property type="term" value="P:dUDP biosynthetic process"/>
    <property type="evidence" value="ECO:0007669"/>
    <property type="project" value="TreeGrafter"/>
</dbReference>
<keyword evidence="6 11" id="KW-0547">Nucleotide-binding</keyword>
<evidence type="ECO:0000256" key="6">
    <source>
        <dbReference type="ARBA" id="ARBA00022741"/>
    </source>
</evidence>
<evidence type="ECO:0000256" key="2">
    <source>
        <dbReference type="ARBA" id="ARBA00012980"/>
    </source>
</evidence>
<reference evidence="13 14" key="1">
    <citation type="submission" date="2020-08" db="EMBL/GenBank/DDBJ databases">
        <title>Genomic Encyclopedia of Type Strains, Phase IV (KMG-IV): sequencing the most valuable type-strain genomes for metagenomic binning, comparative biology and taxonomic classification.</title>
        <authorList>
            <person name="Goeker M."/>
        </authorList>
    </citation>
    <scope>NUCLEOTIDE SEQUENCE [LARGE SCALE GENOMIC DNA]</scope>
    <source>
        <strain evidence="13 14">DSM 15867</strain>
    </source>
</reference>
<dbReference type="PANTHER" id="PTHR10344">
    <property type="entry name" value="THYMIDYLATE KINASE"/>
    <property type="match status" value="1"/>
</dbReference>
<dbReference type="GO" id="GO:0006235">
    <property type="term" value="P:dTTP biosynthetic process"/>
    <property type="evidence" value="ECO:0007669"/>
    <property type="project" value="UniProtKB-UniRule"/>
</dbReference>
<dbReference type="AlphaFoldDB" id="A0A7W7AJ97"/>
<sequence>MTGFLLAIEGGDGAGKATTAAEIVALAREAGRSATLLSFPRYADTIGGHVLGDYLAGRLPHAASPRAAAVLYALDRFESAAAIATAAAGHELVVFDRYIASNMAYQAAQVPAGEAAGLMDWIARLEVTQFGLPRPDLSIYLDTPAEVARDLIRRKRQRSYTDATFDAYEADQALQQRVRANYAAMVAGGDALIGRWATLPTISNGALRPPRDIAAAALALVER</sequence>
<evidence type="ECO:0000256" key="3">
    <source>
        <dbReference type="ARBA" id="ARBA00017144"/>
    </source>
</evidence>
<evidence type="ECO:0000256" key="11">
    <source>
        <dbReference type="HAMAP-Rule" id="MF_00165"/>
    </source>
</evidence>
<evidence type="ECO:0000256" key="4">
    <source>
        <dbReference type="ARBA" id="ARBA00022679"/>
    </source>
</evidence>
<dbReference type="Proteomes" id="UP000574769">
    <property type="component" value="Unassembled WGS sequence"/>
</dbReference>
<dbReference type="GO" id="GO:0004798">
    <property type="term" value="F:dTMP kinase activity"/>
    <property type="evidence" value="ECO:0007669"/>
    <property type="project" value="UniProtKB-UniRule"/>
</dbReference>
<dbReference type="GO" id="GO:0005524">
    <property type="term" value="F:ATP binding"/>
    <property type="evidence" value="ECO:0007669"/>
    <property type="project" value="UniProtKB-UniRule"/>
</dbReference>
<accession>A0A7W7AJ97</accession>
<name>A0A7W7AJ97_9SPHN</name>
<evidence type="ECO:0000256" key="7">
    <source>
        <dbReference type="ARBA" id="ARBA00022777"/>
    </source>
</evidence>
<dbReference type="InterPro" id="IPR039430">
    <property type="entry name" value="Thymidylate_kin-like_dom"/>
</dbReference>
<proteinExistence type="inferred from homology"/>
<dbReference type="GO" id="GO:0006233">
    <property type="term" value="P:dTDP biosynthetic process"/>
    <property type="evidence" value="ECO:0007669"/>
    <property type="project" value="InterPro"/>
</dbReference>
<evidence type="ECO:0000256" key="8">
    <source>
        <dbReference type="ARBA" id="ARBA00022840"/>
    </source>
</evidence>
<keyword evidence="8 11" id="KW-0067">ATP-binding</keyword>
<keyword evidence="7 11" id="KW-0418">Kinase</keyword>
<evidence type="ECO:0000256" key="5">
    <source>
        <dbReference type="ARBA" id="ARBA00022727"/>
    </source>
</evidence>
<dbReference type="InterPro" id="IPR018094">
    <property type="entry name" value="Thymidylate_kinase"/>
</dbReference>
<dbReference type="EC" id="2.7.4.9" evidence="2 11"/>